<dbReference type="AlphaFoldDB" id="A0A8K0JTR5"/>
<dbReference type="PANTHER" id="PTHR21261">
    <property type="entry name" value="BEAT PROTEIN"/>
    <property type="match status" value="1"/>
</dbReference>
<proteinExistence type="predicted"/>
<dbReference type="PANTHER" id="PTHR21261:SF3">
    <property type="entry name" value="BEATEN PATH VII"/>
    <property type="match status" value="1"/>
</dbReference>
<accession>A0A8K0JTR5</accession>
<comment type="caution">
    <text evidence="1">The sequence shown here is derived from an EMBL/GenBank/DDBJ whole genome shotgun (WGS) entry which is preliminary data.</text>
</comment>
<sequence>MVNQNRVAAFEVELRAPSFVIRGGSALLRCDHEVDTALLHKVEWLKDGDTKLFQFVRGRNPPFRNFTTPGATLDLFFPLLLYWKKTSSSTSSI</sequence>
<dbReference type="Proteomes" id="UP000792457">
    <property type="component" value="Unassembled WGS sequence"/>
</dbReference>
<reference evidence="1" key="1">
    <citation type="submission" date="2013-04" db="EMBL/GenBank/DDBJ databases">
        <authorList>
            <person name="Qu J."/>
            <person name="Murali S.C."/>
            <person name="Bandaranaike D."/>
            <person name="Bellair M."/>
            <person name="Blankenburg K."/>
            <person name="Chao H."/>
            <person name="Dinh H."/>
            <person name="Doddapaneni H."/>
            <person name="Downs B."/>
            <person name="Dugan-Rocha S."/>
            <person name="Elkadiri S."/>
            <person name="Gnanaolivu R.D."/>
            <person name="Hernandez B."/>
            <person name="Javaid M."/>
            <person name="Jayaseelan J.C."/>
            <person name="Lee S."/>
            <person name="Li M."/>
            <person name="Ming W."/>
            <person name="Munidasa M."/>
            <person name="Muniz J."/>
            <person name="Nguyen L."/>
            <person name="Ongeri F."/>
            <person name="Osuji N."/>
            <person name="Pu L.-L."/>
            <person name="Puazo M."/>
            <person name="Qu C."/>
            <person name="Quiroz J."/>
            <person name="Raj R."/>
            <person name="Weissenberger G."/>
            <person name="Xin Y."/>
            <person name="Zou X."/>
            <person name="Han Y."/>
            <person name="Richards S."/>
            <person name="Worley K."/>
            <person name="Muzny D."/>
            <person name="Gibbs R."/>
        </authorList>
    </citation>
    <scope>NUCLEOTIDE SEQUENCE</scope>
    <source>
        <strain evidence="1">Sampled in the wild</strain>
    </source>
</reference>
<evidence type="ECO:0000313" key="2">
    <source>
        <dbReference type="Proteomes" id="UP000792457"/>
    </source>
</evidence>
<organism evidence="1 2">
    <name type="scientific">Ladona fulva</name>
    <name type="common">Scarce chaser dragonfly</name>
    <name type="synonym">Libellula fulva</name>
    <dbReference type="NCBI Taxonomy" id="123851"/>
    <lineage>
        <taxon>Eukaryota</taxon>
        <taxon>Metazoa</taxon>
        <taxon>Ecdysozoa</taxon>
        <taxon>Arthropoda</taxon>
        <taxon>Hexapoda</taxon>
        <taxon>Insecta</taxon>
        <taxon>Pterygota</taxon>
        <taxon>Palaeoptera</taxon>
        <taxon>Odonata</taxon>
        <taxon>Epiprocta</taxon>
        <taxon>Anisoptera</taxon>
        <taxon>Libelluloidea</taxon>
        <taxon>Libellulidae</taxon>
        <taxon>Ladona</taxon>
    </lineage>
</organism>
<reference evidence="1" key="2">
    <citation type="submission" date="2017-10" db="EMBL/GenBank/DDBJ databases">
        <title>Ladona fulva Genome sequencing and assembly.</title>
        <authorList>
            <person name="Murali S."/>
            <person name="Richards S."/>
            <person name="Bandaranaike D."/>
            <person name="Bellair M."/>
            <person name="Blankenburg K."/>
            <person name="Chao H."/>
            <person name="Dinh H."/>
            <person name="Doddapaneni H."/>
            <person name="Dugan-Rocha S."/>
            <person name="Elkadiri S."/>
            <person name="Gnanaolivu R."/>
            <person name="Hernandez B."/>
            <person name="Skinner E."/>
            <person name="Javaid M."/>
            <person name="Lee S."/>
            <person name="Li M."/>
            <person name="Ming W."/>
            <person name="Munidasa M."/>
            <person name="Muniz J."/>
            <person name="Nguyen L."/>
            <person name="Hughes D."/>
            <person name="Osuji N."/>
            <person name="Pu L.-L."/>
            <person name="Puazo M."/>
            <person name="Qu C."/>
            <person name="Quiroz J."/>
            <person name="Raj R."/>
            <person name="Weissenberger G."/>
            <person name="Xin Y."/>
            <person name="Zou X."/>
            <person name="Han Y."/>
            <person name="Worley K."/>
            <person name="Muzny D."/>
            <person name="Gibbs R."/>
        </authorList>
    </citation>
    <scope>NUCLEOTIDE SEQUENCE</scope>
    <source>
        <strain evidence="1">Sampled in the wild</strain>
    </source>
</reference>
<dbReference type="OrthoDB" id="8915289at2759"/>
<protein>
    <submittedName>
        <fullName evidence="1">Uncharacterized protein</fullName>
    </submittedName>
</protein>
<dbReference type="EMBL" id="KZ308122">
    <property type="protein sequence ID" value="KAG8222089.1"/>
    <property type="molecule type" value="Genomic_DNA"/>
</dbReference>
<gene>
    <name evidence="1" type="ORF">J437_LFUL000534</name>
</gene>
<keyword evidence="2" id="KW-1185">Reference proteome</keyword>
<name>A0A8K0JTR5_LADFU</name>
<evidence type="ECO:0000313" key="1">
    <source>
        <dbReference type="EMBL" id="KAG8222089.1"/>
    </source>
</evidence>